<name>A0ABP9BQ62_9GAMM</name>
<proteinExistence type="predicted"/>
<evidence type="ECO:0000313" key="1">
    <source>
        <dbReference type="EMBL" id="GAA4797539.1"/>
    </source>
</evidence>
<sequence length="139" mass="15365">MDAVDAVMPMDDNTLRRFVQDLLPSVRDFHIKRFNGTLTMAFDAFDDFVAASIGASSANIVATVFNTFEGKHAIPRTIASCSMRLELTPGLNDARLAFFFMELALLRKADGTLPESSFRPLNREPHGIESLIRAGEDAQ</sequence>
<protein>
    <submittedName>
        <fullName evidence="1">Uncharacterized protein</fullName>
    </submittedName>
</protein>
<gene>
    <name evidence="1" type="ORF">GCM10023307_24330</name>
</gene>
<organism evidence="1 2">
    <name type="scientific">Lysobacter hankyongensis</name>
    <dbReference type="NCBI Taxonomy" id="1176535"/>
    <lineage>
        <taxon>Bacteria</taxon>
        <taxon>Pseudomonadati</taxon>
        <taxon>Pseudomonadota</taxon>
        <taxon>Gammaproteobacteria</taxon>
        <taxon>Lysobacterales</taxon>
        <taxon>Lysobacteraceae</taxon>
        <taxon>Lysobacter</taxon>
    </lineage>
</organism>
<dbReference type="EMBL" id="BAABJE010000012">
    <property type="protein sequence ID" value="GAA4797539.1"/>
    <property type="molecule type" value="Genomic_DNA"/>
</dbReference>
<evidence type="ECO:0000313" key="2">
    <source>
        <dbReference type="Proteomes" id="UP001499959"/>
    </source>
</evidence>
<dbReference type="Proteomes" id="UP001499959">
    <property type="component" value="Unassembled WGS sequence"/>
</dbReference>
<comment type="caution">
    <text evidence="1">The sequence shown here is derived from an EMBL/GenBank/DDBJ whole genome shotgun (WGS) entry which is preliminary data.</text>
</comment>
<accession>A0ABP9BQ62</accession>
<dbReference type="RefSeq" id="WP_345303607.1">
    <property type="nucleotide sequence ID" value="NZ_BAABJE010000012.1"/>
</dbReference>
<reference evidence="2" key="1">
    <citation type="journal article" date="2019" name="Int. J. Syst. Evol. Microbiol.">
        <title>The Global Catalogue of Microorganisms (GCM) 10K type strain sequencing project: providing services to taxonomists for standard genome sequencing and annotation.</title>
        <authorList>
            <consortium name="The Broad Institute Genomics Platform"/>
            <consortium name="The Broad Institute Genome Sequencing Center for Infectious Disease"/>
            <person name="Wu L."/>
            <person name="Ma J."/>
        </authorList>
    </citation>
    <scope>NUCLEOTIDE SEQUENCE [LARGE SCALE GENOMIC DNA]</scope>
    <source>
        <strain evidence="2">JCM 18204</strain>
    </source>
</reference>
<keyword evidence="2" id="KW-1185">Reference proteome</keyword>